<reference evidence="2 3" key="1">
    <citation type="submission" date="2018-06" db="EMBL/GenBank/DDBJ databases">
        <title>Genomic Encyclopedia of Archaeal and Bacterial Type Strains, Phase II (KMG-II): from individual species to whole genera.</title>
        <authorList>
            <person name="Goeker M."/>
        </authorList>
    </citation>
    <scope>NUCLEOTIDE SEQUENCE [LARGE SCALE GENOMIC DNA]</scope>
    <source>
        <strain evidence="2 3">DSM 24525</strain>
    </source>
</reference>
<evidence type="ECO:0000313" key="2">
    <source>
        <dbReference type="EMBL" id="PZW46732.1"/>
    </source>
</evidence>
<sequence length="91" mass="9254">MGALKILVTVMGVLIVAGTVTLVVLLVQRAGGGAEAPRMATSLGQPAGTTIGGMAAAEGRIAVWVHRPDGDRVLLLDPRRGTIAGEVRLAD</sequence>
<feature type="transmembrane region" description="Helical" evidence="1">
    <location>
        <begin position="6"/>
        <end position="27"/>
    </location>
</feature>
<dbReference type="RefSeq" id="WP_245903324.1">
    <property type="nucleotide sequence ID" value="NZ_QKYU01000008.1"/>
</dbReference>
<keyword evidence="1" id="KW-0812">Transmembrane</keyword>
<proteinExistence type="predicted"/>
<keyword evidence="3" id="KW-1185">Reference proteome</keyword>
<comment type="caution">
    <text evidence="2">The sequence shown here is derived from an EMBL/GenBank/DDBJ whole genome shotgun (WGS) entry which is preliminary data.</text>
</comment>
<name>A0A2W7J6B1_9PROT</name>
<keyword evidence="1" id="KW-0472">Membrane</keyword>
<evidence type="ECO:0000256" key="1">
    <source>
        <dbReference type="SAM" id="Phobius"/>
    </source>
</evidence>
<organism evidence="2 3">
    <name type="scientific">Humitalea rosea</name>
    <dbReference type="NCBI Taxonomy" id="990373"/>
    <lineage>
        <taxon>Bacteria</taxon>
        <taxon>Pseudomonadati</taxon>
        <taxon>Pseudomonadota</taxon>
        <taxon>Alphaproteobacteria</taxon>
        <taxon>Acetobacterales</taxon>
        <taxon>Roseomonadaceae</taxon>
        <taxon>Humitalea</taxon>
    </lineage>
</organism>
<protein>
    <submittedName>
        <fullName evidence="2">Uncharacterized protein</fullName>
    </submittedName>
</protein>
<dbReference type="Pfam" id="PF20082">
    <property type="entry name" value="DUF6476"/>
    <property type="match status" value="1"/>
</dbReference>
<dbReference type="Proteomes" id="UP000249688">
    <property type="component" value="Unassembled WGS sequence"/>
</dbReference>
<keyword evidence="1" id="KW-1133">Transmembrane helix</keyword>
<dbReference type="AlphaFoldDB" id="A0A2W7J6B1"/>
<evidence type="ECO:0000313" key="3">
    <source>
        <dbReference type="Proteomes" id="UP000249688"/>
    </source>
</evidence>
<gene>
    <name evidence="2" type="ORF">C8P66_10811</name>
</gene>
<accession>A0A2W7J6B1</accession>
<dbReference type="InterPro" id="IPR045519">
    <property type="entry name" value="DUF6476"/>
</dbReference>
<dbReference type="EMBL" id="QKYU01000008">
    <property type="protein sequence ID" value="PZW46732.1"/>
    <property type="molecule type" value="Genomic_DNA"/>
</dbReference>